<dbReference type="PANTHER" id="PTHR43690:SF28">
    <property type="entry name" value="PEPTIDASE M16 N-TERMINAL DOMAIN-CONTAINING PROTEIN"/>
    <property type="match status" value="1"/>
</dbReference>
<evidence type="ECO:0000259" key="2">
    <source>
        <dbReference type="Pfam" id="PF05193"/>
    </source>
</evidence>
<keyword evidence="1" id="KW-0479">Metal-binding</keyword>
<gene>
    <name evidence="4" type="ORF">DY000_02011170</name>
</gene>
<protein>
    <recommendedName>
        <fullName evidence="6">Peptidase M16 middle/third domain-containing protein</fullName>
    </recommendedName>
</protein>
<evidence type="ECO:0008006" key="6">
    <source>
        <dbReference type="Google" id="ProtNLM"/>
    </source>
</evidence>
<dbReference type="PANTHER" id="PTHR43690">
    <property type="entry name" value="NARDILYSIN"/>
    <property type="match status" value="1"/>
</dbReference>
<dbReference type="InterPro" id="IPR050626">
    <property type="entry name" value="Peptidase_M16"/>
</dbReference>
<comment type="caution">
    <text evidence="4">The sequence shown here is derived from an EMBL/GenBank/DDBJ whole genome shotgun (WGS) entry which is preliminary data.</text>
</comment>
<evidence type="ECO:0000313" key="4">
    <source>
        <dbReference type="EMBL" id="KAF3564570.1"/>
    </source>
</evidence>
<dbReference type="InterPro" id="IPR032632">
    <property type="entry name" value="Peptidase_M16_M"/>
</dbReference>
<evidence type="ECO:0000313" key="5">
    <source>
        <dbReference type="Proteomes" id="UP000266723"/>
    </source>
</evidence>
<proteinExistence type="predicted"/>
<dbReference type="SUPFAM" id="SSF63411">
    <property type="entry name" value="LuxS/MPP-like metallohydrolase"/>
    <property type="match status" value="2"/>
</dbReference>
<dbReference type="InterPro" id="IPR011249">
    <property type="entry name" value="Metalloenz_LuxS/M16"/>
</dbReference>
<feature type="domain" description="Peptidase M16 C-terminal" evidence="2">
    <location>
        <begin position="339"/>
        <end position="500"/>
    </location>
</feature>
<dbReference type="EMBL" id="QGKV02000759">
    <property type="protein sequence ID" value="KAF3564570.1"/>
    <property type="molecule type" value="Genomic_DNA"/>
</dbReference>
<keyword evidence="5" id="KW-1185">Reference proteome</keyword>
<name>A0ABQ7D0Q7_BRACR</name>
<dbReference type="Pfam" id="PF05193">
    <property type="entry name" value="Peptidase_M16_C"/>
    <property type="match status" value="1"/>
</dbReference>
<evidence type="ECO:0000256" key="1">
    <source>
        <dbReference type="ARBA" id="ARBA00022723"/>
    </source>
</evidence>
<dbReference type="Gene3D" id="3.30.830.10">
    <property type="entry name" value="Metalloenzyme, LuxS/M16 peptidase-like"/>
    <property type="match status" value="2"/>
</dbReference>
<organism evidence="4 5">
    <name type="scientific">Brassica cretica</name>
    <name type="common">Mustard</name>
    <dbReference type="NCBI Taxonomy" id="69181"/>
    <lineage>
        <taxon>Eukaryota</taxon>
        <taxon>Viridiplantae</taxon>
        <taxon>Streptophyta</taxon>
        <taxon>Embryophyta</taxon>
        <taxon>Tracheophyta</taxon>
        <taxon>Spermatophyta</taxon>
        <taxon>Magnoliopsida</taxon>
        <taxon>eudicotyledons</taxon>
        <taxon>Gunneridae</taxon>
        <taxon>Pentapetalae</taxon>
        <taxon>rosids</taxon>
        <taxon>malvids</taxon>
        <taxon>Brassicales</taxon>
        <taxon>Brassicaceae</taxon>
        <taxon>Brassiceae</taxon>
        <taxon>Brassica</taxon>
    </lineage>
</organism>
<dbReference type="InterPro" id="IPR007863">
    <property type="entry name" value="Peptidase_M16_C"/>
</dbReference>
<accession>A0ABQ7D0Q7</accession>
<dbReference type="Pfam" id="PF16187">
    <property type="entry name" value="Peptidase_M16_M"/>
    <property type="match status" value="1"/>
</dbReference>
<feature type="domain" description="Peptidase M16 middle/third" evidence="3">
    <location>
        <begin position="150"/>
        <end position="332"/>
    </location>
</feature>
<sequence>MESEIVAIYHGYQYLQLLRDNDAPWIMEDFFLIRNFKFQCFDTYDLGFDPFAFLQQGSEVISSYVPTASPIWKVDTLFLSKSVEDVHLFDITWNIPAIYMKRPEQFLVIALTHTLYGDFKVDDDDESKGAYACNSGGRLFSLSLELTNLGSLKFPPPNPFLPTVLPLPAETDDDDDEAGTDDESDLLVDKPNVKLWHSCDESVPTFNLSVLCKIGSDLRSQALGVFYLHLLKESLAPILSQGKEANLNTSITLSDKNKVEIKTSGFKERFHLYISTIWNVFTSFSPSADSFVTDKEIVGAGLVNNISELSDHSDFLLLENVSKSCYSVDAMLRELKFIDIDEIIRFISDLRSQMFIESVFFGNILKDEAHNISKLFESYEIAPLPEDSRDDKKTDIPKGSKTTFDDFVRIKSDINSLAKVSFQIGTKRVDAQKTAVLHLFFSMIEENLIYWLRMKNKLGFEVGGELQFHYGINLFSITVVSSAHNPQYLLEQIYLYLDGLEEFLEVMEANVFGKYKKTTSDEYPDDDGENLWQQITEKRRFRFNKRVRSILKNISQKDVVNFYKRYLVKTSPQTRMLSIRIWGCNSIPCAWSI</sequence>
<evidence type="ECO:0000259" key="3">
    <source>
        <dbReference type="Pfam" id="PF16187"/>
    </source>
</evidence>
<reference evidence="4 5" key="1">
    <citation type="journal article" date="2020" name="BMC Genomics">
        <title>Intraspecific diversification of the crop wild relative Brassica cretica Lam. using demographic model selection.</title>
        <authorList>
            <person name="Kioukis A."/>
            <person name="Michalopoulou V.A."/>
            <person name="Briers L."/>
            <person name="Pirintsos S."/>
            <person name="Studholme D.J."/>
            <person name="Pavlidis P."/>
            <person name="Sarris P.F."/>
        </authorList>
    </citation>
    <scope>NUCLEOTIDE SEQUENCE [LARGE SCALE GENOMIC DNA]</scope>
    <source>
        <strain evidence="5">cv. PFS-1207/04</strain>
    </source>
</reference>
<dbReference type="Proteomes" id="UP000266723">
    <property type="component" value="Unassembled WGS sequence"/>
</dbReference>